<dbReference type="SUPFAM" id="SSF141072">
    <property type="entry name" value="CalX-like"/>
    <property type="match status" value="1"/>
</dbReference>
<organism evidence="6 7">
    <name type="scientific">Halocaridina rubra</name>
    <name type="common">Hawaiian red shrimp</name>
    <dbReference type="NCBI Taxonomy" id="373956"/>
    <lineage>
        <taxon>Eukaryota</taxon>
        <taxon>Metazoa</taxon>
        <taxon>Ecdysozoa</taxon>
        <taxon>Arthropoda</taxon>
        <taxon>Crustacea</taxon>
        <taxon>Multicrustacea</taxon>
        <taxon>Malacostraca</taxon>
        <taxon>Eumalacostraca</taxon>
        <taxon>Eucarida</taxon>
        <taxon>Decapoda</taxon>
        <taxon>Pleocyemata</taxon>
        <taxon>Caridea</taxon>
        <taxon>Atyoidea</taxon>
        <taxon>Atyidae</taxon>
        <taxon>Halocaridina</taxon>
    </lineage>
</organism>
<dbReference type="PANTHER" id="PTHR11878">
    <property type="entry name" value="SODIUM/CALCIUM EXCHANGER"/>
    <property type="match status" value="1"/>
</dbReference>
<dbReference type="GO" id="GO:0098703">
    <property type="term" value="P:calcium ion import across plasma membrane"/>
    <property type="evidence" value="ECO:0007669"/>
    <property type="project" value="TreeGrafter"/>
</dbReference>
<name>A0AAN8WLQ1_HALRR</name>
<dbReference type="GO" id="GO:0007154">
    <property type="term" value="P:cell communication"/>
    <property type="evidence" value="ECO:0007669"/>
    <property type="project" value="InterPro"/>
</dbReference>
<dbReference type="GO" id="GO:0042383">
    <property type="term" value="C:sarcolemma"/>
    <property type="evidence" value="ECO:0007669"/>
    <property type="project" value="TreeGrafter"/>
</dbReference>
<evidence type="ECO:0000256" key="3">
    <source>
        <dbReference type="ARBA" id="ARBA00022837"/>
    </source>
</evidence>
<gene>
    <name evidence="6" type="ORF">SK128_023517</name>
</gene>
<dbReference type="GO" id="GO:0005432">
    <property type="term" value="F:calcium:sodium antiporter activity"/>
    <property type="evidence" value="ECO:0007669"/>
    <property type="project" value="TreeGrafter"/>
</dbReference>
<evidence type="ECO:0000313" key="7">
    <source>
        <dbReference type="Proteomes" id="UP001381693"/>
    </source>
</evidence>
<feature type="domain" description="Calx-beta" evidence="5">
    <location>
        <begin position="15"/>
        <end position="114"/>
    </location>
</feature>
<keyword evidence="4" id="KW-0406">Ion transport</keyword>
<dbReference type="AlphaFoldDB" id="A0AAN8WLQ1"/>
<sequence length="141" mass="15960">VYNAMNEHPEAPTLGEVPKVKPNLNAIMDFHAASCAVMEDIGKFEVLLCRSGRLDSRVSVRVETIDGTATEDQDYVPINEIITFEEGETEKSIQVEIINDNQWEPDEEFYLKMSLLLDSEQREGVQLGRISIMEITILNDD</sequence>
<dbReference type="InterPro" id="IPR051171">
    <property type="entry name" value="CaCA"/>
</dbReference>
<accession>A0AAN8WLQ1</accession>
<proteinExistence type="predicted"/>
<dbReference type="PANTHER" id="PTHR11878:SF76">
    <property type="entry name" value="CALX-BETA DOMAIN-CONTAINING PROTEIN"/>
    <property type="match status" value="1"/>
</dbReference>
<keyword evidence="4" id="KW-0813">Transport</keyword>
<feature type="non-terminal residue" evidence="6">
    <location>
        <position position="141"/>
    </location>
</feature>
<dbReference type="EMBL" id="JAXCGZ010019309">
    <property type="protein sequence ID" value="KAK7066236.1"/>
    <property type="molecule type" value="Genomic_DNA"/>
</dbReference>
<reference evidence="6 7" key="1">
    <citation type="submission" date="2023-11" db="EMBL/GenBank/DDBJ databases">
        <title>Halocaridina rubra genome assembly.</title>
        <authorList>
            <person name="Smith C."/>
        </authorList>
    </citation>
    <scope>NUCLEOTIDE SEQUENCE [LARGE SCALE GENOMIC DNA]</scope>
    <source>
        <strain evidence="6">EP-1</strain>
        <tissue evidence="6">Whole</tissue>
    </source>
</reference>
<dbReference type="GO" id="GO:0098794">
    <property type="term" value="C:postsynapse"/>
    <property type="evidence" value="ECO:0007669"/>
    <property type="project" value="TreeGrafter"/>
</dbReference>
<dbReference type="Proteomes" id="UP001381693">
    <property type="component" value="Unassembled WGS sequence"/>
</dbReference>
<keyword evidence="7" id="KW-1185">Reference proteome</keyword>
<dbReference type="Gene3D" id="2.60.40.2030">
    <property type="match status" value="1"/>
</dbReference>
<keyword evidence="2" id="KW-0677">Repeat</keyword>
<dbReference type="InterPro" id="IPR038081">
    <property type="entry name" value="CalX-like_sf"/>
</dbReference>
<evidence type="ECO:0000256" key="4">
    <source>
        <dbReference type="ARBA" id="ARBA00023065"/>
    </source>
</evidence>
<dbReference type="Pfam" id="PF03160">
    <property type="entry name" value="Calx-beta"/>
    <property type="match status" value="1"/>
</dbReference>
<evidence type="ECO:0000259" key="5">
    <source>
        <dbReference type="SMART" id="SM00237"/>
    </source>
</evidence>
<feature type="non-terminal residue" evidence="6">
    <location>
        <position position="1"/>
    </location>
</feature>
<dbReference type="InterPro" id="IPR003644">
    <property type="entry name" value="Calx_beta"/>
</dbReference>
<evidence type="ECO:0000256" key="1">
    <source>
        <dbReference type="ARBA" id="ARBA00022729"/>
    </source>
</evidence>
<keyword evidence="1" id="KW-0732">Signal</keyword>
<dbReference type="GO" id="GO:0030424">
    <property type="term" value="C:axon"/>
    <property type="evidence" value="ECO:0007669"/>
    <property type="project" value="TreeGrafter"/>
</dbReference>
<evidence type="ECO:0000313" key="6">
    <source>
        <dbReference type="EMBL" id="KAK7066236.1"/>
    </source>
</evidence>
<comment type="caution">
    <text evidence="6">The sequence shown here is derived from an EMBL/GenBank/DDBJ whole genome shotgun (WGS) entry which is preliminary data.</text>
</comment>
<protein>
    <recommendedName>
        <fullName evidence="5">Calx-beta domain-containing protein</fullName>
    </recommendedName>
</protein>
<evidence type="ECO:0000256" key="2">
    <source>
        <dbReference type="ARBA" id="ARBA00022737"/>
    </source>
</evidence>
<keyword evidence="3" id="KW-0106">Calcium</keyword>
<dbReference type="SMART" id="SM00237">
    <property type="entry name" value="Calx_beta"/>
    <property type="match status" value="1"/>
</dbReference>